<protein>
    <recommendedName>
        <fullName evidence="5">Peptidase A2 domain-containing protein</fullName>
    </recommendedName>
</protein>
<accession>A0A6V8NQX5</accession>
<sequence>MGETRIFFKVYGANGQAAELEAVVDTGATFSKIPRSLAAKLGLEGKYETEVELGDKRIIKRKLSLAEIEIEEVRRPVLVAIGEEEERPVVGYTALELLGFKVNPITGKLEKAIPIEYGEKEKRLGEKGAN</sequence>
<evidence type="ECO:0000313" key="4">
    <source>
        <dbReference type="Proteomes" id="UP000588083"/>
    </source>
</evidence>
<comment type="caution">
    <text evidence="1">The sequence shown here is derived from an EMBL/GenBank/DDBJ whole genome shotgun (WGS) entry which is preliminary data.</text>
</comment>
<organism evidence="1 3">
    <name type="scientific">Candidatus Hakubella thermalkaliphila</name>
    <dbReference type="NCBI Taxonomy" id="2754717"/>
    <lineage>
        <taxon>Bacteria</taxon>
        <taxon>Bacillati</taxon>
        <taxon>Actinomycetota</taxon>
        <taxon>Actinomycetota incertae sedis</taxon>
        <taxon>Candidatus Hakubellales</taxon>
        <taxon>Candidatus Hakubellaceae</taxon>
        <taxon>Candidatus Hakubella</taxon>
    </lineage>
</organism>
<evidence type="ECO:0000313" key="2">
    <source>
        <dbReference type="EMBL" id="GFP30799.1"/>
    </source>
</evidence>
<gene>
    <name evidence="1" type="ORF">HKBW3S09_00143</name>
    <name evidence="2" type="ORF">HKBW3S34_01719</name>
</gene>
<evidence type="ECO:0000313" key="1">
    <source>
        <dbReference type="EMBL" id="GFP22675.1"/>
    </source>
</evidence>
<name>A0A6V8NQX5_9ACTN</name>
<evidence type="ECO:0008006" key="5">
    <source>
        <dbReference type="Google" id="ProtNLM"/>
    </source>
</evidence>
<dbReference type="Pfam" id="PF13650">
    <property type="entry name" value="Asp_protease_2"/>
    <property type="match status" value="1"/>
</dbReference>
<dbReference type="Proteomes" id="UP000588083">
    <property type="component" value="Unassembled WGS sequence"/>
</dbReference>
<proteinExistence type="predicted"/>
<evidence type="ECO:0000313" key="3">
    <source>
        <dbReference type="Proteomes" id="UP000585609"/>
    </source>
</evidence>
<keyword evidence="4" id="KW-1185">Reference proteome</keyword>
<dbReference type="Gene3D" id="2.40.70.10">
    <property type="entry name" value="Acid Proteases"/>
    <property type="match status" value="1"/>
</dbReference>
<reference evidence="3 4" key="1">
    <citation type="journal article" date="2020" name="Front. Microbiol.">
        <title>Single-cell genomics of novel Actinobacteria with the Wood-Ljungdahl pathway discovered in a serpentinizing system.</title>
        <authorList>
            <person name="Merino N."/>
            <person name="Kawai M."/>
            <person name="Boyd E.S."/>
            <person name="Colman D.R."/>
            <person name="McGlynn S.E."/>
            <person name="Nealson K.H."/>
            <person name="Kurokawa K."/>
            <person name="Hongoh Y."/>
        </authorList>
    </citation>
    <scope>NUCLEOTIDE SEQUENCE [LARGE SCALE GENOMIC DNA]</scope>
    <source>
        <strain evidence="1 3">S09_30</strain>
        <strain evidence="2 4">S34</strain>
    </source>
</reference>
<dbReference type="EMBL" id="BLRZ01000105">
    <property type="protein sequence ID" value="GFP30799.1"/>
    <property type="molecule type" value="Genomic_DNA"/>
</dbReference>
<dbReference type="RefSeq" id="WP_176238076.1">
    <property type="nucleotide sequence ID" value="NZ_BLRZ01000105.1"/>
</dbReference>
<dbReference type="EMBL" id="BLRW01000009">
    <property type="protein sequence ID" value="GFP22675.1"/>
    <property type="molecule type" value="Genomic_DNA"/>
</dbReference>
<dbReference type="SUPFAM" id="SSF50630">
    <property type="entry name" value="Acid proteases"/>
    <property type="match status" value="1"/>
</dbReference>
<dbReference type="AlphaFoldDB" id="A0A6V8NQX5"/>
<dbReference type="InterPro" id="IPR021109">
    <property type="entry name" value="Peptidase_aspartic_dom_sf"/>
</dbReference>
<dbReference type="Proteomes" id="UP000585609">
    <property type="component" value="Unassembled WGS sequence"/>
</dbReference>